<feature type="compositionally biased region" description="Polar residues" evidence="1">
    <location>
        <begin position="12"/>
        <end position="35"/>
    </location>
</feature>
<sequence>MKKNLPREFLSNKPTTTTSGHNQRTNQPSSKNNARITTTSITALSIVVDLNSSQQLFAAAVTQVLEVWGC</sequence>
<proteinExistence type="predicted"/>
<dbReference type="VEuPathDB" id="VectorBase:GPPI004503"/>
<feature type="region of interest" description="Disordered" evidence="1">
    <location>
        <begin position="1"/>
        <end position="35"/>
    </location>
</feature>
<evidence type="ECO:0000313" key="2">
    <source>
        <dbReference type="EnsemblMetazoa" id="GPPI004503-PA"/>
    </source>
</evidence>
<dbReference type="Proteomes" id="UP000092460">
    <property type="component" value="Unassembled WGS sequence"/>
</dbReference>
<evidence type="ECO:0000256" key="1">
    <source>
        <dbReference type="SAM" id="MobiDB-lite"/>
    </source>
</evidence>
<organism evidence="2 3">
    <name type="scientific">Glossina palpalis gambiensis</name>
    <dbReference type="NCBI Taxonomy" id="67801"/>
    <lineage>
        <taxon>Eukaryota</taxon>
        <taxon>Metazoa</taxon>
        <taxon>Ecdysozoa</taxon>
        <taxon>Arthropoda</taxon>
        <taxon>Hexapoda</taxon>
        <taxon>Insecta</taxon>
        <taxon>Pterygota</taxon>
        <taxon>Neoptera</taxon>
        <taxon>Endopterygota</taxon>
        <taxon>Diptera</taxon>
        <taxon>Brachycera</taxon>
        <taxon>Muscomorpha</taxon>
        <taxon>Hippoboscoidea</taxon>
        <taxon>Glossinidae</taxon>
        <taxon>Glossina</taxon>
    </lineage>
</organism>
<dbReference type="EnsemblMetazoa" id="GPPI004503-RA">
    <property type="protein sequence ID" value="GPPI004503-PA"/>
    <property type="gene ID" value="GPPI004503"/>
</dbReference>
<reference evidence="2" key="2">
    <citation type="submission" date="2020-05" db="UniProtKB">
        <authorList>
            <consortium name="EnsemblMetazoa"/>
        </authorList>
    </citation>
    <scope>IDENTIFICATION</scope>
    <source>
        <strain evidence="2">IAEA</strain>
    </source>
</reference>
<accession>A0A1B0AQ33</accession>
<dbReference type="EMBL" id="JXJN01001654">
    <property type="status" value="NOT_ANNOTATED_CDS"/>
    <property type="molecule type" value="Genomic_DNA"/>
</dbReference>
<dbReference type="AlphaFoldDB" id="A0A1B0AQ33"/>
<reference evidence="3" key="1">
    <citation type="submission" date="2015-01" db="EMBL/GenBank/DDBJ databases">
        <authorList>
            <person name="Aksoy S."/>
            <person name="Warren W."/>
            <person name="Wilson R.K."/>
        </authorList>
    </citation>
    <scope>NUCLEOTIDE SEQUENCE [LARGE SCALE GENOMIC DNA]</scope>
    <source>
        <strain evidence="3">IAEA</strain>
    </source>
</reference>
<keyword evidence="3" id="KW-1185">Reference proteome</keyword>
<protein>
    <submittedName>
        <fullName evidence="2">Uncharacterized protein</fullName>
    </submittedName>
</protein>
<evidence type="ECO:0000313" key="3">
    <source>
        <dbReference type="Proteomes" id="UP000092460"/>
    </source>
</evidence>
<name>A0A1B0AQ33_9MUSC</name>